<proteinExistence type="predicted"/>
<reference evidence="2 3" key="1">
    <citation type="submission" date="2014-04" db="EMBL/GenBank/DDBJ databases">
        <title>Draft genome sequence of Pantoea beijingensis strain LMG 27579, an emerging pathogen to Pleurotus eryngii with potential industrial application.</title>
        <authorList>
            <person name="Xu F."/>
            <person name="Liu Y."/>
            <person name="Wang S."/>
            <person name="Yin Y."/>
            <person name="Ma Y."/>
            <person name="Zhao S."/>
            <person name="Rong C."/>
        </authorList>
    </citation>
    <scope>NUCLEOTIDE SEQUENCE [LARGE SCALE GENOMIC DNA]</scope>
    <source>
        <strain evidence="2 3">LMG 27579</strain>
    </source>
</reference>
<comment type="caution">
    <text evidence="2">The sequence shown here is derived from an EMBL/GenBank/DDBJ whole genome shotgun (WGS) entry which is preliminary data.</text>
</comment>
<evidence type="ECO:0000313" key="2">
    <source>
        <dbReference type="EMBL" id="RWR02197.1"/>
    </source>
</evidence>
<feature type="transmembrane region" description="Helical" evidence="1">
    <location>
        <begin position="21"/>
        <end position="43"/>
    </location>
</feature>
<sequence>MPVYLDEVPADAEKIARPLTLRWVICLFIILAVGTTLVLWQWTGERSGFVFWFTALGLPFCFWGLLFSFRRIGYKIEQNGEAGWNYECGVIENDEISRGKRFAWILDSYVQTQAGRGVGSLLAAIEQGIPLMNTVKPRVGNIAVRHSRLTEFDGNPDALEEALNKAAIRVKNILEQLPETLECWVMFECDAGLSEKEEATLLHLMVLKSKRSLHRLSVSGPASVDYWLDRYWRKPSVLVVLTVSLRPTPKENDAEAITALVFCNRKSHRFPNAVRLHRPQQSRNETLTHNMMHSLRWAEIQPKGIKGIWMTGEAVTSLPGLNQACEDNKATLSLTEDIKNIDDVLGFPGKASFWAAIALASEVVQESGVQFIAAHSDPRNDDIWLATITAKGRQKEVIRE</sequence>
<evidence type="ECO:0000256" key="1">
    <source>
        <dbReference type="SAM" id="Phobius"/>
    </source>
</evidence>
<protein>
    <submittedName>
        <fullName evidence="2">Uncharacterized protein</fullName>
    </submittedName>
</protein>
<keyword evidence="1" id="KW-0472">Membrane</keyword>
<dbReference type="EMBL" id="JMEE01000031">
    <property type="protein sequence ID" value="RWR02197.1"/>
    <property type="molecule type" value="Genomic_DNA"/>
</dbReference>
<feature type="transmembrane region" description="Helical" evidence="1">
    <location>
        <begin position="49"/>
        <end position="69"/>
    </location>
</feature>
<dbReference type="RefSeq" id="WP_128177966.1">
    <property type="nucleotide sequence ID" value="NZ_CP071409.1"/>
</dbReference>
<keyword evidence="3" id="KW-1185">Reference proteome</keyword>
<accession>A0A443IE32</accession>
<name>A0A443IE32_9GAMM</name>
<organism evidence="2 3">
    <name type="scientific">[Pantoea] beijingensis</name>
    <dbReference type="NCBI Taxonomy" id="1324864"/>
    <lineage>
        <taxon>Bacteria</taxon>
        <taxon>Pseudomonadati</taxon>
        <taxon>Pseudomonadota</taxon>
        <taxon>Gammaproteobacteria</taxon>
        <taxon>Enterobacterales</taxon>
        <taxon>Erwiniaceae</taxon>
        <taxon>Erwinia</taxon>
    </lineage>
</organism>
<keyword evidence="1" id="KW-1133">Transmembrane helix</keyword>
<dbReference type="Proteomes" id="UP000288794">
    <property type="component" value="Unassembled WGS sequence"/>
</dbReference>
<evidence type="ECO:0000313" key="3">
    <source>
        <dbReference type="Proteomes" id="UP000288794"/>
    </source>
</evidence>
<keyword evidence="1" id="KW-0812">Transmembrane</keyword>
<gene>
    <name evidence="2" type="ORF">ED28_11240</name>
</gene>
<dbReference type="AlphaFoldDB" id="A0A443IE32"/>